<dbReference type="GO" id="GO:0055085">
    <property type="term" value="P:transmembrane transport"/>
    <property type="evidence" value="ECO:0007669"/>
    <property type="project" value="InterPro"/>
</dbReference>
<comment type="similarity">
    <text evidence="1">Belongs to the bacterial solute-binding protein 1 family.</text>
</comment>
<organism evidence="6 7">
    <name type="scientific">Bacillus taeanensis</name>
    <dbReference type="NCBI Taxonomy" id="273032"/>
    <lineage>
        <taxon>Bacteria</taxon>
        <taxon>Bacillati</taxon>
        <taxon>Bacillota</taxon>
        <taxon>Bacilli</taxon>
        <taxon>Bacillales</taxon>
        <taxon>Bacillaceae</taxon>
        <taxon>Bacillus</taxon>
    </lineage>
</organism>
<accession>A0A366XXH8</accession>
<dbReference type="EMBL" id="QOCW01000016">
    <property type="protein sequence ID" value="RBW68843.1"/>
    <property type="molecule type" value="Genomic_DNA"/>
</dbReference>
<sequence>MKGMKGKKFYSKVVSALLASSVLLAGCSSSDEGGSTANSGSNAGSADKIKIDIVQGKVEIKDQLEALVEKYEEENPDVDINLTAVGGGSDYVGTLKAKFSSGDAPEIFSVAGPSEAEQFKEHLADLSDTKSAELALEGSLAGVSEGDKVYGLPFNQEGYGFIYNKEAFEKAGVNAEEIRSYEDLQKAVEKIDSQKEELGLEAVFALAAKETWVTGNHLSNVFLAPEFNNDVLEAYNADTIAFEKGEEFKRMLELQNDYSVQPSLSLDYSQQVEEYFSLERVAMIQQGNWVYPSVQAMDEDFAQNKIGILPIPVEGLEGKIPVGIPNYWAVNVNNDEEVVQASKDFLDWLNTSETGKETVLSEFKFIPAYEGYDTSKISDPLSKQIYEYASEGNTISWVFQGYPVGPWGGDVLGANVQKYLSGEMTWEELENKSRSKWEEARK</sequence>
<gene>
    <name evidence="6" type="ORF">DS031_14835</name>
</gene>
<name>A0A366XXH8_9BACI</name>
<keyword evidence="3 5" id="KW-0732">Signal</keyword>
<dbReference type="InterPro" id="IPR006061">
    <property type="entry name" value="SBP_1_CS"/>
</dbReference>
<evidence type="ECO:0000256" key="5">
    <source>
        <dbReference type="SAM" id="SignalP"/>
    </source>
</evidence>
<evidence type="ECO:0000256" key="3">
    <source>
        <dbReference type="ARBA" id="ARBA00022729"/>
    </source>
</evidence>
<feature type="signal peptide" evidence="5">
    <location>
        <begin position="1"/>
        <end position="25"/>
    </location>
</feature>
<evidence type="ECO:0000313" key="7">
    <source>
        <dbReference type="Proteomes" id="UP000253314"/>
    </source>
</evidence>
<dbReference type="Pfam" id="PF01547">
    <property type="entry name" value="SBP_bac_1"/>
    <property type="match status" value="1"/>
</dbReference>
<keyword evidence="2" id="KW-0813">Transport</keyword>
<dbReference type="PROSITE" id="PS01037">
    <property type="entry name" value="SBP_BACTERIAL_1"/>
    <property type="match status" value="1"/>
</dbReference>
<dbReference type="Gene3D" id="3.40.190.10">
    <property type="entry name" value="Periplasmic binding protein-like II"/>
    <property type="match status" value="2"/>
</dbReference>
<dbReference type="PANTHER" id="PTHR43649">
    <property type="entry name" value="ARABINOSE-BINDING PROTEIN-RELATED"/>
    <property type="match status" value="1"/>
</dbReference>
<protein>
    <submittedName>
        <fullName evidence="6">Carbohydrate ABC transporter substrate-binding protein</fullName>
    </submittedName>
</protein>
<proteinExistence type="inferred from homology"/>
<evidence type="ECO:0000256" key="1">
    <source>
        <dbReference type="ARBA" id="ARBA00008520"/>
    </source>
</evidence>
<dbReference type="InterPro" id="IPR050490">
    <property type="entry name" value="Bact_solute-bd_prot1"/>
</dbReference>
<reference evidence="6 7" key="1">
    <citation type="submission" date="2018-07" db="EMBL/GenBank/DDBJ databases">
        <title>Lottiidibacillus patelloidae gen. nov., sp. nov., isolated from the intestinal tract of a marine limpet and the reclassification of B. taeanensis BH030017T, B. algicola KMM 3737T and B. hwajinpoensis SW-72T as genus Lottiidibacillus.</title>
        <authorList>
            <person name="Liu R."/>
            <person name="Huang Z."/>
        </authorList>
    </citation>
    <scope>NUCLEOTIDE SEQUENCE [LARGE SCALE GENOMIC DNA]</scope>
    <source>
        <strain evidence="6 7">BH030017</strain>
    </source>
</reference>
<dbReference type="PROSITE" id="PS51257">
    <property type="entry name" value="PROKAR_LIPOPROTEIN"/>
    <property type="match status" value="1"/>
</dbReference>
<feature type="coiled-coil region" evidence="4">
    <location>
        <begin position="54"/>
        <end position="81"/>
    </location>
</feature>
<dbReference type="OrthoDB" id="9763054at2"/>
<evidence type="ECO:0000256" key="2">
    <source>
        <dbReference type="ARBA" id="ARBA00022448"/>
    </source>
</evidence>
<dbReference type="PANTHER" id="PTHR43649:SF12">
    <property type="entry name" value="DIACETYLCHITOBIOSE BINDING PROTEIN DASA"/>
    <property type="match status" value="1"/>
</dbReference>
<keyword evidence="4" id="KW-0175">Coiled coil</keyword>
<dbReference type="AlphaFoldDB" id="A0A366XXH8"/>
<evidence type="ECO:0000313" key="6">
    <source>
        <dbReference type="EMBL" id="RBW68843.1"/>
    </source>
</evidence>
<comment type="caution">
    <text evidence="6">The sequence shown here is derived from an EMBL/GenBank/DDBJ whole genome shotgun (WGS) entry which is preliminary data.</text>
</comment>
<evidence type="ECO:0000256" key="4">
    <source>
        <dbReference type="SAM" id="Coils"/>
    </source>
</evidence>
<dbReference type="SUPFAM" id="SSF53850">
    <property type="entry name" value="Periplasmic binding protein-like II"/>
    <property type="match status" value="1"/>
</dbReference>
<dbReference type="Proteomes" id="UP000253314">
    <property type="component" value="Unassembled WGS sequence"/>
</dbReference>
<dbReference type="InterPro" id="IPR006059">
    <property type="entry name" value="SBP"/>
</dbReference>
<feature type="chain" id="PRO_5038772595" evidence="5">
    <location>
        <begin position="26"/>
        <end position="442"/>
    </location>
</feature>
<keyword evidence="7" id="KW-1185">Reference proteome</keyword>